<dbReference type="EMBL" id="AJWY01010350">
    <property type="protein sequence ID" value="EKC55790.1"/>
    <property type="molecule type" value="Genomic_DNA"/>
</dbReference>
<protein>
    <submittedName>
        <fullName evidence="1">Type H+-ATPase subunit</fullName>
    </submittedName>
</protein>
<dbReference type="AlphaFoldDB" id="K1SPJ1"/>
<sequence>MAIEKMKLVKISGSLTKLYDLSARLCESECFHPDSAAKYISSSMGFVPFVDDNPYAGELSELRDIAKAAKFDLEFKSIEESDSDVDEKDASYLKDVEKKVIGLYEQRSSLLDQKAVCEGGIEKYSHFKGLGIDLDQVSQCEFVKIRFGHMPKESYEKLKTVFKDNPYVMFYPCSEDKTDYWGAYFAPSDKVNEIDGIFAFLLFEPFEVPGAAGTVEEVIEQIKKSIE</sequence>
<reference evidence="1" key="1">
    <citation type="journal article" date="2013" name="Environ. Microbiol.">
        <title>Microbiota from the distal guts of lean and obese adolescents exhibit partial functional redundancy besides clear differences in community structure.</title>
        <authorList>
            <person name="Ferrer M."/>
            <person name="Ruiz A."/>
            <person name="Lanza F."/>
            <person name="Haange S.B."/>
            <person name="Oberbach A."/>
            <person name="Till H."/>
            <person name="Bargiela R."/>
            <person name="Campoy C."/>
            <person name="Segura M.T."/>
            <person name="Richter M."/>
            <person name="von Bergen M."/>
            <person name="Seifert J."/>
            <person name="Suarez A."/>
        </authorList>
    </citation>
    <scope>NUCLEOTIDE SEQUENCE</scope>
</reference>
<evidence type="ECO:0000313" key="1">
    <source>
        <dbReference type="EMBL" id="EKC55790.1"/>
    </source>
</evidence>
<gene>
    <name evidence="1" type="ORF">LEA_15164</name>
</gene>
<accession>K1SPJ1</accession>
<feature type="non-terminal residue" evidence="1">
    <location>
        <position position="227"/>
    </location>
</feature>
<name>K1SPJ1_9ZZZZ</name>
<organism evidence="1">
    <name type="scientific">human gut metagenome</name>
    <dbReference type="NCBI Taxonomy" id="408170"/>
    <lineage>
        <taxon>unclassified sequences</taxon>
        <taxon>metagenomes</taxon>
        <taxon>organismal metagenomes</taxon>
    </lineage>
</organism>
<proteinExistence type="predicted"/>
<comment type="caution">
    <text evidence="1">The sequence shown here is derived from an EMBL/GenBank/DDBJ whole genome shotgun (WGS) entry which is preliminary data.</text>
</comment>